<dbReference type="STRING" id="1798540.A3B74_01680"/>
<keyword evidence="2" id="KW-0805">Transcription regulation</keyword>
<keyword evidence="3" id="KW-0238">DNA-binding</keyword>
<protein>
    <recommendedName>
        <fullName evidence="7">CopY family transcriptional regulator</fullName>
    </recommendedName>
</protein>
<dbReference type="AlphaFoldDB" id="A0A1G2ATB1"/>
<dbReference type="InterPro" id="IPR036388">
    <property type="entry name" value="WH-like_DNA-bd_sf"/>
</dbReference>
<dbReference type="Gene3D" id="1.10.10.10">
    <property type="entry name" value="Winged helix-like DNA-binding domain superfamily/Winged helix DNA-binding domain"/>
    <property type="match status" value="1"/>
</dbReference>
<evidence type="ECO:0000256" key="3">
    <source>
        <dbReference type="ARBA" id="ARBA00023125"/>
    </source>
</evidence>
<dbReference type="SUPFAM" id="SSF46785">
    <property type="entry name" value="Winged helix' DNA-binding domain"/>
    <property type="match status" value="1"/>
</dbReference>
<dbReference type="InterPro" id="IPR005650">
    <property type="entry name" value="BlaI_family"/>
</dbReference>
<evidence type="ECO:0000256" key="4">
    <source>
        <dbReference type="ARBA" id="ARBA00023163"/>
    </source>
</evidence>
<evidence type="ECO:0000313" key="6">
    <source>
        <dbReference type="Proteomes" id="UP000177165"/>
    </source>
</evidence>
<evidence type="ECO:0000256" key="1">
    <source>
        <dbReference type="ARBA" id="ARBA00011046"/>
    </source>
</evidence>
<dbReference type="PIRSF" id="PIRSF019455">
    <property type="entry name" value="CopR_AtkY"/>
    <property type="match status" value="1"/>
</dbReference>
<sequence>MNVFNIQQFKMHKKGPEKVLGNLEARIMEILWKIGEGSVRDVRENLAKKKYISFNTVMTVMNRLIGKQLLQKLRKGGVYCYKAQVTRKTFCQKISESIFRELLHDPQFFGMAGFMSAMERLDQNTLKKIENILKKRH</sequence>
<evidence type="ECO:0008006" key="7">
    <source>
        <dbReference type="Google" id="ProtNLM"/>
    </source>
</evidence>
<dbReference type="Pfam" id="PF03965">
    <property type="entry name" value="Penicillinase_R"/>
    <property type="match status" value="1"/>
</dbReference>
<accession>A0A1G2ATB1</accession>
<keyword evidence="4" id="KW-0804">Transcription</keyword>
<dbReference type="InterPro" id="IPR036390">
    <property type="entry name" value="WH_DNA-bd_sf"/>
</dbReference>
<organism evidence="5 6">
    <name type="scientific">Candidatus Kerfeldbacteria bacterium RIFCSPHIGHO2_02_FULL_42_14</name>
    <dbReference type="NCBI Taxonomy" id="1798540"/>
    <lineage>
        <taxon>Bacteria</taxon>
        <taxon>Candidatus Kerfeldiibacteriota</taxon>
    </lineage>
</organism>
<dbReference type="GO" id="GO:0045892">
    <property type="term" value="P:negative regulation of DNA-templated transcription"/>
    <property type="evidence" value="ECO:0007669"/>
    <property type="project" value="InterPro"/>
</dbReference>
<comment type="similarity">
    <text evidence="1">Belongs to the BlaI transcriptional regulatory family.</text>
</comment>
<name>A0A1G2ATB1_9BACT</name>
<dbReference type="EMBL" id="MHKB01000007">
    <property type="protein sequence ID" value="OGY79736.1"/>
    <property type="molecule type" value="Genomic_DNA"/>
</dbReference>
<dbReference type="GO" id="GO:0003677">
    <property type="term" value="F:DNA binding"/>
    <property type="evidence" value="ECO:0007669"/>
    <property type="project" value="UniProtKB-KW"/>
</dbReference>
<evidence type="ECO:0000256" key="2">
    <source>
        <dbReference type="ARBA" id="ARBA00023015"/>
    </source>
</evidence>
<gene>
    <name evidence="5" type="ORF">A3B74_01680</name>
</gene>
<dbReference type="Proteomes" id="UP000177165">
    <property type="component" value="Unassembled WGS sequence"/>
</dbReference>
<comment type="caution">
    <text evidence="5">The sequence shown here is derived from an EMBL/GenBank/DDBJ whole genome shotgun (WGS) entry which is preliminary data.</text>
</comment>
<reference evidence="5 6" key="1">
    <citation type="journal article" date="2016" name="Nat. Commun.">
        <title>Thousands of microbial genomes shed light on interconnected biogeochemical processes in an aquifer system.</title>
        <authorList>
            <person name="Anantharaman K."/>
            <person name="Brown C.T."/>
            <person name="Hug L.A."/>
            <person name="Sharon I."/>
            <person name="Castelle C.J."/>
            <person name="Probst A.J."/>
            <person name="Thomas B.C."/>
            <person name="Singh A."/>
            <person name="Wilkins M.J."/>
            <person name="Karaoz U."/>
            <person name="Brodie E.L."/>
            <person name="Williams K.H."/>
            <person name="Hubbard S.S."/>
            <person name="Banfield J.F."/>
        </authorList>
    </citation>
    <scope>NUCLEOTIDE SEQUENCE [LARGE SCALE GENOMIC DNA]</scope>
</reference>
<proteinExistence type="inferred from homology"/>
<evidence type="ECO:0000313" key="5">
    <source>
        <dbReference type="EMBL" id="OGY79736.1"/>
    </source>
</evidence>